<evidence type="ECO:0000256" key="4">
    <source>
        <dbReference type="ARBA" id="ARBA00023136"/>
    </source>
</evidence>
<dbReference type="PRINTS" id="PR01434">
    <property type="entry name" value="NADHDHGNASE5"/>
</dbReference>
<feature type="transmembrane region" description="Helical" evidence="6">
    <location>
        <begin position="135"/>
        <end position="155"/>
    </location>
</feature>
<feature type="transmembrane region" description="Helical" evidence="6">
    <location>
        <begin position="374"/>
        <end position="395"/>
    </location>
</feature>
<evidence type="ECO:0000256" key="2">
    <source>
        <dbReference type="ARBA" id="ARBA00022692"/>
    </source>
</evidence>
<dbReference type="InterPro" id="IPR001516">
    <property type="entry name" value="Proton_antipo_N"/>
</dbReference>
<feature type="transmembrane region" description="Helical" evidence="6">
    <location>
        <begin position="192"/>
        <end position="213"/>
    </location>
</feature>
<feature type="transmembrane region" description="Helical" evidence="6">
    <location>
        <begin position="34"/>
        <end position="56"/>
    </location>
</feature>
<proteinExistence type="predicted"/>
<dbReference type="AlphaFoldDB" id="A0A7C1JB44"/>
<evidence type="ECO:0000259" key="7">
    <source>
        <dbReference type="Pfam" id="PF00361"/>
    </source>
</evidence>
<feature type="transmembrane region" description="Helical" evidence="6">
    <location>
        <begin position="591"/>
        <end position="612"/>
    </location>
</feature>
<feature type="transmembrane region" description="Helical" evidence="6">
    <location>
        <begin position="723"/>
        <end position="745"/>
    </location>
</feature>
<sequence length="748" mass="83435">MQGFLNLAWLLPVPPFLAFVAIILFLNRNKTVSALTAIGGVLVSFVLGWPIAFSVFTTPHFGEHPLYGELFAIPTGSSELMVGFQVDPANALMIFMVTFLLLMIFIYASGYMTFPSHLRKEDYPLAYMQGKDPRYSRFMAYISLFATGMLGLVVSNSLLTFFVFWEVMGLCSYLLIGFWFEKESAKKAAFKAFVTTRIGDALMFAGMMLLYMWSVENTLVFEHILAPENMKHLSEMMVYVPVLNFTTPAIALIAVLIFFGTIGKSAQFPLHVWLPDAMEGPTPVSALIHAATMVSAGVFLLVRMFPLYYAAGEVAPGSLQFVAGIGAFTALFASLIAVAQWDIKRVLAYSTVAQLGYMVAALGTGAYVAGFFHLLTHAFFKGLLFLGSGSVIHGVEHGFHHAHEHGHGEHNDHEHDHETHHQPHLIQRADGVLNPHDPQDMRNMGGLLQRMPITGWTFIIGGLALAGFPFVTAGFWSKDEILASAWYTGDSLIFWTLAFSALLTAFYTARQITLTFLGQPRSEGAAHAPESVRSMTVPLILITPFVIGLGWLGIPKDFPLLGALLPNWIEHQLEPYIEYQAFKFPHPEFNFLVLLISLVVSLGGLGLGYWVYRNGLPEGEVDPMRRWLGPIWWAMHRKFWVDEFYQYTVVAFTRGAAKFLYWIDDVWVIDPIVDAIGRVSIWFAGVCARFDEYVIDGAINAFAWMSDRAGSLLRNTQNGQVQVYLMVVVVSITIWLLLYALPLILTLV</sequence>
<comment type="subcellular location">
    <subcellularLocation>
        <location evidence="1">Endomembrane system</location>
        <topology evidence="1">Multi-pass membrane protein</topology>
    </subcellularLocation>
    <subcellularLocation>
        <location evidence="5">Membrane</location>
        <topology evidence="5">Multi-pass membrane protein</topology>
    </subcellularLocation>
</comment>
<comment type="caution">
    <text evidence="9">The sequence shown here is derived from an EMBL/GenBank/DDBJ whole genome shotgun (WGS) entry which is preliminary data.</text>
</comment>
<dbReference type="GO" id="GO:0003954">
    <property type="term" value="F:NADH dehydrogenase activity"/>
    <property type="evidence" value="ECO:0007669"/>
    <property type="project" value="TreeGrafter"/>
</dbReference>
<feature type="domain" description="NADH:quinone oxidoreductase/Mrp antiporter transmembrane" evidence="7">
    <location>
        <begin position="155"/>
        <end position="397"/>
    </location>
</feature>
<protein>
    <recommendedName>
        <fullName evidence="10">NADH-quinone oxidoreductase subunit L</fullName>
    </recommendedName>
</protein>
<evidence type="ECO:0000256" key="3">
    <source>
        <dbReference type="ARBA" id="ARBA00022989"/>
    </source>
</evidence>
<keyword evidence="2 5" id="KW-0812">Transmembrane</keyword>
<name>A0A7C1JB44_9CHLR</name>
<feature type="transmembrane region" description="Helical" evidence="6">
    <location>
        <begin position="492"/>
        <end position="510"/>
    </location>
</feature>
<dbReference type="Gene3D" id="1.20.5.2700">
    <property type="match status" value="2"/>
</dbReference>
<dbReference type="PANTHER" id="PTHR42829">
    <property type="entry name" value="NADH-UBIQUINONE OXIDOREDUCTASE CHAIN 5"/>
    <property type="match status" value="1"/>
</dbReference>
<feature type="transmembrane region" description="Helical" evidence="6">
    <location>
        <begin position="317"/>
        <end position="339"/>
    </location>
</feature>
<feature type="transmembrane region" description="Helical" evidence="6">
    <location>
        <begin position="161"/>
        <end position="180"/>
    </location>
</feature>
<dbReference type="InterPro" id="IPR003945">
    <property type="entry name" value="NU5C-like"/>
</dbReference>
<dbReference type="GO" id="GO:0008137">
    <property type="term" value="F:NADH dehydrogenase (ubiquinone) activity"/>
    <property type="evidence" value="ECO:0007669"/>
    <property type="project" value="InterPro"/>
</dbReference>
<evidence type="ECO:0000256" key="1">
    <source>
        <dbReference type="ARBA" id="ARBA00004127"/>
    </source>
</evidence>
<feature type="transmembrane region" description="Helical" evidence="6">
    <location>
        <begin position="284"/>
        <end position="305"/>
    </location>
</feature>
<feature type="transmembrane region" description="Helical" evidence="6">
    <location>
        <begin position="238"/>
        <end position="263"/>
    </location>
</feature>
<evidence type="ECO:0008006" key="10">
    <source>
        <dbReference type="Google" id="ProtNLM"/>
    </source>
</evidence>
<keyword evidence="4 6" id="KW-0472">Membrane</keyword>
<feature type="transmembrane region" description="Helical" evidence="6">
    <location>
        <begin position="346"/>
        <end position="368"/>
    </location>
</feature>
<feature type="transmembrane region" description="Helical" evidence="6">
    <location>
        <begin position="91"/>
        <end position="114"/>
    </location>
</feature>
<dbReference type="GO" id="GO:0042773">
    <property type="term" value="P:ATP synthesis coupled electron transport"/>
    <property type="evidence" value="ECO:0007669"/>
    <property type="project" value="InterPro"/>
</dbReference>
<dbReference type="GO" id="GO:0016020">
    <property type="term" value="C:membrane"/>
    <property type="evidence" value="ECO:0007669"/>
    <property type="project" value="UniProtKB-SubCell"/>
</dbReference>
<dbReference type="InterPro" id="IPR001750">
    <property type="entry name" value="ND/Mrp_TM"/>
</dbReference>
<evidence type="ECO:0000259" key="8">
    <source>
        <dbReference type="Pfam" id="PF00662"/>
    </source>
</evidence>
<accession>A0A7C1JB44</accession>
<gene>
    <name evidence="9" type="ORF">ENQ20_02900</name>
</gene>
<keyword evidence="3 6" id="KW-1133">Transmembrane helix</keyword>
<evidence type="ECO:0000313" key="9">
    <source>
        <dbReference type="EMBL" id="HDX30424.1"/>
    </source>
</evidence>
<dbReference type="Pfam" id="PF00361">
    <property type="entry name" value="Proton_antipo_M"/>
    <property type="match status" value="2"/>
</dbReference>
<feature type="transmembrane region" description="Helical" evidence="6">
    <location>
        <begin position="531"/>
        <end position="554"/>
    </location>
</feature>
<organism evidence="9">
    <name type="scientific">Caldilinea aerophila</name>
    <dbReference type="NCBI Taxonomy" id="133453"/>
    <lineage>
        <taxon>Bacteria</taxon>
        <taxon>Bacillati</taxon>
        <taxon>Chloroflexota</taxon>
        <taxon>Caldilineae</taxon>
        <taxon>Caldilineales</taxon>
        <taxon>Caldilineaceae</taxon>
        <taxon>Caldilinea</taxon>
    </lineage>
</organism>
<evidence type="ECO:0000256" key="6">
    <source>
        <dbReference type="SAM" id="Phobius"/>
    </source>
</evidence>
<dbReference type="Pfam" id="PF00662">
    <property type="entry name" value="Proton_antipo_N"/>
    <property type="match status" value="1"/>
</dbReference>
<dbReference type="EMBL" id="DSMG01000038">
    <property type="protein sequence ID" value="HDX30424.1"/>
    <property type="molecule type" value="Genomic_DNA"/>
</dbReference>
<dbReference type="GO" id="GO:0015990">
    <property type="term" value="P:electron transport coupled proton transport"/>
    <property type="evidence" value="ECO:0007669"/>
    <property type="project" value="TreeGrafter"/>
</dbReference>
<feature type="domain" description="NADH:quinone oxidoreductase/Mrp antiporter transmembrane" evidence="7">
    <location>
        <begin position="436"/>
        <end position="504"/>
    </location>
</feature>
<feature type="domain" description="NADH-Ubiquinone oxidoreductase (complex I) chain 5 N-terminal" evidence="8">
    <location>
        <begin position="73"/>
        <end position="113"/>
    </location>
</feature>
<dbReference type="GO" id="GO:0012505">
    <property type="term" value="C:endomembrane system"/>
    <property type="evidence" value="ECO:0007669"/>
    <property type="project" value="UniProtKB-SubCell"/>
</dbReference>
<dbReference type="PANTHER" id="PTHR42829:SF2">
    <property type="entry name" value="NADH-UBIQUINONE OXIDOREDUCTASE CHAIN 5"/>
    <property type="match status" value="1"/>
</dbReference>
<feature type="transmembrane region" description="Helical" evidence="6">
    <location>
        <begin position="451"/>
        <end position="472"/>
    </location>
</feature>
<reference evidence="9" key="1">
    <citation type="journal article" date="2020" name="mSystems">
        <title>Genome- and Community-Level Interaction Insights into Carbon Utilization and Element Cycling Functions of Hydrothermarchaeota in Hydrothermal Sediment.</title>
        <authorList>
            <person name="Zhou Z."/>
            <person name="Liu Y."/>
            <person name="Xu W."/>
            <person name="Pan J."/>
            <person name="Luo Z.H."/>
            <person name="Li M."/>
        </authorList>
    </citation>
    <scope>NUCLEOTIDE SEQUENCE [LARGE SCALE GENOMIC DNA]</scope>
    <source>
        <strain evidence="9">SpSt-289</strain>
    </source>
</reference>
<feature type="transmembrane region" description="Helical" evidence="6">
    <location>
        <begin position="6"/>
        <end position="27"/>
    </location>
</feature>
<evidence type="ECO:0000256" key="5">
    <source>
        <dbReference type="RuleBase" id="RU000320"/>
    </source>
</evidence>